<dbReference type="InterPro" id="IPR004843">
    <property type="entry name" value="Calcineurin-like_PHP"/>
</dbReference>
<dbReference type="PANTHER" id="PTHR11575:SF6">
    <property type="entry name" value="2',3'-CYCLIC-NUCLEOTIDE 2'-PHOSPHODIESTERASE_3'-NUCLEOTIDASE"/>
    <property type="match status" value="1"/>
</dbReference>
<proteinExistence type="inferred from homology"/>
<protein>
    <submittedName>
        <fullName evidence="5">2',3'-cyclic-nucleotide 2'-phosphodiesterase</fullName>
    </submittedName>
</protein>
<reference evidence="5 6" key="1">
    <citation type="submission" date="2019-12" db="EMBL/GenBank/DDBJ databases">
        <title>Roseobacter cerasinus sp. nov., isolated from seawater around aquaculture.</title>
        <authorList>
            <person name="Muramatsu S."/>
            <person name="Takabe Y."/>
            <person name="Mori K."/>
            <person name="Takaichi S."/>
            <person name="Hanada S."/>
        </authorList>
    </citation>
    <scope>NUCLEOTIDE SEQUENCE [LARGE SCALE GENOMIC DNA]</scope>
    <source>
        <strain evidence="5 6">AI77</strain>
    </source>
</reference>
<comment type="caution">
    <text evidence="5">The sequence shown here is derived from an EMBL/GenBank/DDBJ whole genome shotgun (WGS) entry which is preliminary data.</text>
</comment>
<dbReference type="Gene3D" id="3.60.21.10">
    <property type="match status" value="1"/>
</dbReference>
<dbReference type="PANTHER" id="PTHR11575">
    <property type="entry name" value="5'-NUCLEOTIDASE-RELATED"/>
    <property type="match status" value="1"/>
</dbReference>
<evidence type="ECO:0000259" key="3">
    <source>
        <dbReference type="Pfam" id="PF00149"/>
    </source>
</evidence>
<dbReference type="InterPro" id="IPR008334">
    <property type="entry name" value="5'-Nucleotdase_C"/>
</dbReference>
<evidence type="ECO:0000256" key="1">
    <source>
        <dbReference type="ARBA" id="ARBA00022729"/>
    </source>
</evidence>
<dbReference type="Proteomes" id="UP000436522">
    <property type="component" value="Unassembled WGS sequence"/>
</dbReference>
<evidence type="ECO:0000313" key="6">
    <source>
        <dbReference type="Proteomes" id="UP000436522"/>
    </source>
</evidence>
<dbReference type="Pfam" id="PF02872">
    <property type="entry name" value="5_nucleotid_C"/>
    <property type="match status" value="1"/>
</dbReference>
<dbReference type="GO" id="GO:0016787">
    <property type="term" value="F:hydrolase activity"/>
    <property type="evidence" value="ECO:0007669"/>
    <property type="project" value="UniProtKB-KW"/>
</dbReference>
<keyword evidence="2" id="KW-0547">Nucleotide-binding</keyword>
<feature type="domain" description="5'-Nucleotidase C-terminal" evidence="4">
    <location>
        <begin position="406"/>
        <end position="547"/>
    </location>
</feature>
<keyword evidence="6" id="KW-1185">Reference proteome</keyword>
<dbReference type="Pfam" id="PF00149">
    <property type="entry name" value="Metallophos"/>
    <property type="match status" value="1"/>
</dbReference>
<organism evidence="5 6">
    <name type="scientific">Roseobacter cerasinus</name>
    <dbReference type="NCBI Taxonomy" id="2602289"/>
    <lineage>
        <taxon>Bacteria</taxon>
        <taxon>Pseudomonadati</taxon>
        <taxon>Pseudomonadota</taxon>
        <taxon>Alphaproteobacteria</taxon>
        <taxon>Rhodobacterales</taxon>
        <taxon>Roseobacteraceae</taxon>
        <taxon>Roseobacter</taxon>
    </lineage>
</organism>
<gene>
    <name evidence="5" type="primary">cpdB_1</name>
    <name evidence="5" type="ORF">So717_28990</name>
</gene>
<dbReference type="PRINTS" id="PR01607">
    <property type="entry name" value="APYRASEFAMLY"/>
</dbReference>
<dbReference type="GO" id="GO:0000166">
    <property type="term" value="F:nucleotide binding"/>
    <property type="evidence" value="ECO:0007669"/>
    <property type="project" value="UniProtKB-KW"/>
</dbReference>
<keyword evidence="1" id="KW-0732">Signal</keyword>
<dbReference type="InterPro" id="IPR036907">
    <property type="entry name" value="5'-Nucleotdase_C_sf"/>
</dbReference>
<dbReference type="GO" id="GO:0030288">
    <property type="term" value="C:outer membrane-bounded periplasmic space"/>
    <property type="evidence" value="ECO:0007669"/>
    <property type="project" value="TreeGrafter"/>
</dbReference>
<dbReference type="SUPFAM" id="SSF56300">
    <property type="entry name" value="Metallo-dependent phosphatases"/>
    <property type="match status" value="1"/>
</dbReference>
<dbReference type="GO" id="GO:0009166">
    <property type="term" value="P:nucleotide catabolic process"/>
    <property type="evidence" value="ECO:0007669"/>
    <property type="project" value="InterPro"/>
</dbReference>
<dbReference type="InterPro" id="IPR029052">
    <property type="entry name" value="Metallo-depent_PP-like"/>
</dbReference>
<sequence length="629" mass="66922">MQGLISSNTAPGHTGANLAVEQARLRILATSDLHMQLIAYDYVKDCQTGGDSLARLATLIRNAQSEAERMGALCLLLDNGDTLQGNPLGSFLASQRVTPNPMVTAMNALGYDAVGLGNHDFDHGMEHLARAMAQFEAPMLCSNVRSDRLPALHPAAVLDRVVPLASGGSETLRIGVVSALPQQTATWNRQHLDRSTRITGPLDALKTCIAQVKADGADIVIALAHMGIAQFDEGEDPQNQTAEVAALDHVNAVIAGHTHLRFPGPDHVSVAGVDCDRGLISGTAVVMPGNAGSDLGVIDLELERRGAAGDWQVIDQTVSLRELTADIREEPAIAMLANDAHLATRKQLAEPVADLATPMHSYFALAAPSPVPALMAAAKCHAVEQAIQGTELADLPLLAAAATPATGGFEGPENFVSLPAGQLERRHIAGLIPFANQVWAVKATGARIIGWLERSALIFNVLKHRNADQVLIDPQVPGFRYDAIYGLTYQIDLTVRPRFDAAGRAVEGAVGRVSDVLWQGQPIRPDQEFLVAVTDHRAGGGGTFRPFEESDIVVRGHAPLKQALTQYLGSSGPDMPLPTPPWRFAPAPGISAILYTAPDALNHLADIAGMRPEPCGFTQDGFARLRLHL</sequence>
<evidence type="ECO:0000256" key="2">
    <source>
        <dbReference type="RuleBase" id="RU362119"/>
    </source>
</evidence>
<name>A0A640VY44_9RHOB</name>
<dbReference type="AlphaFoldDB" id="A0A640VY44"/>
<accession>A0A640VY44</accession>
<evidence type="ECO:0000313" key="5">
    <source>
        <dbReference type="EMBL" id="GFE51146.1"/>
    </source>
</evidence>
<dbReference type="EMBL" id="BLIV01000005">
    <property type="protein sequence ID" value="GFE51146.1"/>
    <property type="molecule type" value="Genomic_DNA"/>
</dbReference>
<dbReference type="InterPro" id="IPR006179">
    <property type="entry name" value="5_nucleotidase/apyrase"/>
</dbReference>
<evidence type="ECO:0000259" key="4">
    <source>
        <dbReference type="Pfam" id="PF02872"/>
    </source>
</evidence>
<keyword evidence="2" id="KW-0378">Hydrolase</keyword>
<feature type="domain" description="Calcineurin-like phosphoesterase" evidence="3">
    <location>
        <begin position="25"/>
        <end position="259"/>
    </location>
</feature>
<comment type="similarity">
    <text evidence="2">Belongs to the 5'-nucleotidase family.</text>
</comment>
<dbReference type="Gene3D" id="3.90.780.10">
    <property type="entry name" value="5'-Nucleotidase, C-terminal domain"/>
    <property type="match status" value="1"/>
</dbReference>
<dbReference type="RefSeq" id="WP_238840959.1">
    <property type="nucleotide sequence ID" value="NZ_BLIV01000005.1"/>
</dbReference>
<dbReference type="SUPFAM" id="SSF55816">
    <property type="entry name" value="5'-nucleotidase (syn. UDP-sugar hydrolase), C-terminal domain"/>
    <property type="match status" value="1"/>
</dbReference>